<feature type="compositionally biased region" description="Low complexity" evidence="1">
    <location>
        <begin position="180"/>
        <end position="201"/>
    </location>
</feature>
<evidence type="ECO:0000313" key="3">
    <source>
        <dbReference type="EMBL" id="KAF5831449.1"/>
    </source>
</evidence>
<feature type="transmembrane region" description="Helical" evidence="2">
    <location>
        <begin position="214"/>
        <end position="233"/>
    </location>
</feature>
<gene>
    <name evidence="3" type="ORF">DUNSADRAFT_13124</name>
</gene>
<keyword evidence="2" id="KW-1133">Transmembrane helix</keyword>
<feature type="compositionally biased region" description="Gly residues" evidence="1">
    <location>
        <begin position="18"/>
        <end position="29"/>
    </location>
</feature>
<dbReference type="EMBL" id="MU069948">
    <property type="protein sequence ID" value="KAF5831449.1"/>
    <property type="molecule type" value="Genomic_DNA"/>
</dbReference>
<evidence type="ECO:0000256" key="1">
    <source>
        <dbReference type="SAM" id="MobiDB-lite"/>
    </source>
</evidence>
<protein>
    <submittedName>
        <fullName evidence="3">Uncharacterized protein</fullName>
    </submittedName>
</protein>
<feature type="region of interest" description="Disordered" evidence="1">
    <location>
        <begin position="174"/>
        <end position="201"/>
    </location>
</feature>
<name>A0ABQ7GA16_DUNSA</name>
<organism evidence="3 4">
    <name type="scientific">Dunaliella salina</name>
    <name type="common">Green alga</name>
    <name type="synonym">Protococcus salinus</name>
    <dbReference type="NCBI Taxonomy" id="3046"/>
    <lineage>
        <taxon>Eukaryota</taxon>
        <taxon>Viridiplantae</taxon>
        <taxon>Chlorophyta</taxon>
        <taxon>core chlorophytes</taxon>
        <taxon>Chlorophyceae</taxon>
        <taxon>CS clade</taxon>
        <taxon>Chlamydomonadales</taxon>
        <taxon>Dunaliellaceae</taxon>
        <taxon>Dunaliella</taxon>
    </lineage>
</organism>
<proteinExistence type="predicted"/>
<accession>A0ABQ7GA16</accession>
<comment type="caution">
    <text evidence="3">The sequence shown here is derived from an EMBL/GenBank/DDBJ whole genome shotgun (WGS) entry which is preliminary data.</text>
</comment>
<sequence>VKGKSGAGGKGRREAGEGGEGAAGKGVGTWEGRAAVRQLRDRSKLVPLTEQRRRQLELELELAAQRNRKRLRQGGSASERRPSSAAGGSAAAAAAAAPSRRSGWARGGGGWGSRPYLSDEDVMDAEEEAGLGWQGIGSLFGGGSADAPWPPHPLLPATPLQQPFGAAAPLRGAPGGAGGMQQQPPGSALRGGQPPSAWAGAAGGSRWARKWKRAWLYVALCGSAQLMAFAANIGTAPLPASDSVLPKRILTTMYPYIFE</sequence>
<reference evidence="3" key="1">
    <citation type="submission" date="2017-08" db="EMBL/GenBank/DDBJ databases">
        <authorList>
            <person name="Polle J.E."/>
            <person name="Barry K."/>
            <person name="Cushman J."/>
            <person name="Schmutz J."/>
            <person name="Tran D."/>
            <person name="Hathwaick L.T."/>
            <person name="Yim W.C."/>
            <person name="Jenkins J."/>
            <person name="Mckie-Krisberg Z.M."/>
            <person name="Prochnik S."/>
            <person name="Lindquist E."/>
            <person name="Dockter R.B."/>
            <person name="Adam C."/>
            <person name="Molina H."/>
            <person name="Bunkerborg J."/>
            <person name="Jin E."/>
            <person name="Buchheim M."/>
            <person name="Magnuson J."/>
        </authorList>
    </citation>
    <scope>NUCLEOTIDE SEQUENCE</scope>
    <source>
        <strain evidence="3">CCAP 19/18</strain>
    </source>
</reference>
<feature type="region of interest" description="Disordered" evidence="1">
    <location>
        <begin position="1"/>
        <end position="31"/>
    </location>
</feature>
<evidence type="ECO:0000313" key="4">
    <source>
        <dbReference type="Proteomes" id="UP000815325"/>
    </source>
</evidence>
<dbReference type="Proteomes" id="UP000815325">
    <property type="component" value="Unassembled WGS sequence"/>
</dbReference>
<keyword evidence="2" id="KW-0812">Transmembrane</keyword>
<evidence type="ECO:0000256" key="2">
    <source>
        <dbReference type="SAM" id="Phobius"/>
    </source>
</evidence>
<feature type="non-terminal residue" evidence="3">
    <location>
        <position position="1"/>
    </location>
</feature>
<keyword evidence="2" id="KW-0472">Membrane</keyword>
<keyword evidence="4" id="KW-1185">Reference proteome</keyword>
<feature type="region of interest" description="Disordered" evidence="1">
    <location>
        <begin position="66"/>
        <end position="114"/>
    </location>
</feature>
<feature type="compositionally biased region" description="Low complexity" evidence="1">
    <location>
        <begin position="83"/>
        <end position="104"/>
    </location>
</feature>